<reference evidence="1 2" key="1">
    <citation type="submission" date="2021-06" db="EMBL/GenBank/DDBJ databases">
        <title>Caerostris extrusa draft genome.</title>
        <authorList>
            <person name="Kono N."/>
            <person name="Arakawa K."/>
        </authorList>
    </citation>
    <scope>NUCLEOTIDE SEQUENCE [LARGE SCALE GENOMIC DNA]</scope>
</reference>
<dbReference type="Proteomes" id="UP001054945">
    <property type="component" value="Unassembled WGS sequence"/>
</dbReference>
<dbReference type="EMBL" id="BPLR01007910">
    <property type="protein sequence ID" value="GIY20586.1"/>
    <property type="molecule type" value="Genomic_DNA"/>
</dbReference>
<name>A0AAV4RIK6_CAEEX</name>
<dbReference type="AlphaFoldDB" id="A0AAV4RIK6"/>
<gene>
    <name evidence="1" type="ORF">CEXT_21481</name>
</gene>
<sequence>MRIFADIYIPVLDSREPEIVRAMPLCVINEEKLEDTNWPTISIVHWHSCFCLRTTLVELRIKECKCRWFMLSNLHHCKEEEDL</sequence>
<organism evidence="1 2">
    <name type="scientific">Caerostris extrusa</name>
    <name type="common">Bark spider</name>
    <name type="synonym">Caerostris bankana</name>
    <dbReference type="NCBI Taxonomy" id="172846"/>
    <lineage>
        <taxon>Eukaryota</taxon>
        <taxon>Metazoa</taxon>
        <taxon>Ecdysozoa</taxon>
        <taxon>Arthropoda</taxon>
        <taxon>Chelicerata</taxon>
        <taxon>Arachnida</taxon>
        <taxon>Araneae</taxon>
        <taxon>Araneomorphae</taxon>
        <taxon>Entelegynae</taxon>
        <taxon>Araneoidea</taxon>
        <taxon>Araneidae</taxon>
        <taxon>Caerostris</taxon>
    </lineage>
</organism>
<protein>
    <submittedName>
        <fullName evidence="1">Uncharacterized protein</fullName>
    </submittedName>
</protein>
<accession>A0AAV4RIK6</accession>
<keyword evidence="2" id="KW-1185">Reference proteome</keyword>
<evidence type="ECO:0000313" key="2">
    <source>
        <dbReference type="Proteomes" id="UP001054945"/>
    </source>
</evidence>
<proteinExistence type="predicted"/>
<comment type="caution">
    <text evidence="1">The sequence shown here is derived from an EMBL/GenBank/DDBJ whole genome shotgun (WGS) entry which is preliminary data.</text>
</comment>
<evidence type="ECO:0000313" key="1">
    <source>
        <dbReference type="EMBL" id="GIY20586.1"/>
    </source>
</evidence>